<keyword evidence="1" id="KW-0238">DNA-binding</keyword>
<dbReference type="Proteomes" id="UP000002724">
    <property type="component" value="Chromosome"/>
</dbReference>
<organism evidence="3 4">
    <name type="scientific">Pelodictyon phaeoclathratiforme (strain DSM 5477 / BU-1)</name>
    <dbReference type="NCBI Taxonomy" id="324925"/>
    <lineage>
        <taxon>Bacteria</taxon>
        <taxon>Pseudomonadati</taxon>
        <taxon>Chlorobiota</taxon>
        <taxon>Chlorobiia</taxon>
        <taxon>Chlorobiales</taxon>
        <taxon>Chlorobiaceae</taxon>
        <taxon>Chlorobium/Pelodictyon group</taxon>
        <taxon>Pelodictyon</taxon>
    </lineage>
</organism>
<protein>
    <submittedName>
        <fullName evidence="3">Transcriptional regulator, MerR family</fullName>
    </submittedName>
</protein>
<dbReference type="SMART" id="SM00422">
    <property type="entry name" value="HTH_MERR"/>
    <property type="match status" value="1"/>
</dbReference>
<dbReference type="PROSITE" id="PS50937">
    <property type="entry name" value="HTH_MERR_2"/>
    <property type="match status" value="1"/>
</dbReference>
<dbReference type="InterPro" id="IPR009061">
    <property type="entry name" value="DNA-bd_dom_put_sf"/>
</dbReference>
<keyword evidence="4" id="KW-1185">Reference proteome</keyword>
<reference evidence="3 4" key="1">
    <citation type="submission" date="2008-06" db="EMBL/GenBank/DDBJ databases">
        <title>Complete sequence of Pelodictyon phaeoclathratiforme BU-1.</title>
        <authorList>
            <consortium name="US DOE Joint Genome Institute"/>
            <person name="Lucas S."/>
            <person name="Copeland A."/>
            <person name="Lapidus A."/>
            <person name="Glavina del Rio T."/>
            <person name="Dalin E."/>
            <person name="Tice H."/>
            <person name="Bruce D."/>
            <person name="Goodwin L."/>
            <person name="Pitluck S."/>
            <person name="Schmutz J."/>
            <person name="Larimer F."/>
            <person name="Land M."/>
            <person name="Hauser L."/>
            <person name="Kyrpides N."/>
            <person name="Mikhailova N."/>
            <person name="Liu Z."/>
            <person name="Li T."/>
            <person name="Zhao F."/>
            <person name="Overmann J."/>
            <person name="Bryant D.A."/>
            <person name="Richardson P."/>
        </authorList>
    </citation>
    <scope>NUCLEOTIDE SEQUENCE [LARGE SCALE GENOMIC DNA]</scope>
    <source>
        <strain evidence="4">DSM 5477 / BU-1</strain>
    </source>
</reference>
<evidence type="ECO:0000313" key="4">
    <source>
        <dbReference type="Proteomes" id="UP000002724"/>
    </source>
</evidence>
<evidence type="ECO:0000313" key="3">
    <source>
        <dbReference type="EMBL" id="ACF43339.1"/>
    </source>
</evidence>
<sequence length="133" mass="15453">MAFDAIKNYYSIGEVAKIAGVPAYLLRYWEGFFNELTPARDTRGNRRYTNRDIAMVLNIKELVYEKGYRLGKASEIVKGVLRNSETDHKTTEILKLQKQIGQEKNRHGVVDERRMVLLKEIKEEIEDILHLLG</sequence>
<dbReference type="EMBL" id="CP001110">
    <property type="protein sequence ID" value="ACF43339.1"/>
    <property type="molecule type" value="Genomic_DNA"/>
</dbReference>
<dbReference type="KEGG" id="pph:Ppha_1058"/>
<evidence type="ECO:0000259" key="2">
    <source>
        <dbReference type="PROSITE" id="PS50937"/>
    </source>
</evidence>
<evidence type="ECO:0000256" key="1">
    <source>
        <dbReference type="ARBA" id="ARBA00023125"/>
    </source>
</evidence>
<dbReference type="HOGENOM" id="CLU_045945_4_1_10"/>
<dbReference type="InterPro" id="IPR000551">
    <property type="entry name" value="MerR-type_HTH_dom"/>
</dbReference>
<dbReference type="AlphaFoldDB" id="B4SG28"/>
<dbReference type="STRING" id="324925.Ppha_1058"/>
<dbReference type="OrthoDB" id="9810140at2"/>
<dbReference type="Gene3D" id="1.10.1660.10">
    <property type="match status" value="1"/>
</dbReference>
<dbReference type="InterPro" id="IPR047057">
    <property type="entry name" value="MerR_fam"/>
</dbReference>
<dbReference type="PANTHER" id="PTHR30204:SF15">
    <property type="entry name" value="BLL5018 PROTEIN"/>
    <property type="match status" value="1"/>
</dbReference>
<dbReference type="Pfam" id="PF13411">
    <property type="entry name" value="MerR_1"/>
    <property type="match status" value="1"/>
</dbReference>
<dbReference type="GO" id="GO:0003700">
    <property type="term" value="F:DNA-binding transcription factor activity"/>
    <property type="evidence" value="ECO:0007669"/>
    <property type="project" value="InterPro"/>
</dbReference>
<feature type="domain" description="HTH merR-type" evidence="2">
    <location>
        <begin position="9"/>
        <end position="79"/>
    </location>
</feature>
<gene>
    <name evidence="3" type="ordered locus">Ppha_1058</name>
</gene>
<dbReference type="SUPFAM" id="SSF46955">
    <property type="entry name" value="Putative DNA-binding domain"/>
    <property type="match status" value="1"/>
</dbReference>
<dbReference type="GO" id="GO:0003677">
    <property type="term" value="F:DNA binding"/>
    <property type="evidence" value="ECO:0007669"/>
    <property type="project" value="UniProtKB-KW"/>
</dbReference>
<dbReference type="RefSeq" id="WP_012507833.1">
    <property type="nucleotide sequence ID" value="NC_011060.1"/>
</dbReference>
<dbReference type="eggNOG" id="COG0789">
    <property type="taxonomic scope" value="Bacteria"/>
</dbReference>
<proteinExistence type="predicted"/>
<name>B4SG28_PELPB</name>
<accession>B4SG28</accession>
<dbReference type="PANTHER" id="PTHR30204">
    <property type="entry name" value="REDOX-CYCLING DRUG-SENSING TRANSCRIPTIONAL ACTIVATOR SOXR"/>
    <property type="match status" value="1"/>
</dbReference>